<dbReference type="RefSeq" id="WP_147328497.1">
    <property type="nucleotide sequence ID" value="NZ_CP144375.1"/>
</dbReference>
<evidence type="ECO:0000256" key="6">
    <source>
        <dbReference type="ARBA" id="ARBA00023004"/>
    </source>
</evidence>
<evidence type="ECO:0000256" key="8">
    <source>
        <dbReference type="PIRSR" id="PIRSR000296-2"/>
    </source>
</evidence>
<dbReference type="InterPro" id="IPR020835">
    <property type="entry name" value="Catalase_sf"/>
</dbReference>
<dbReference type="PANTHER" id="PTHR11465">
    <property type="entry name" value="CATALASE"/>
    <property type="match status" value="1"/>
</dbReference>
<dbReference type="Pfam" id="PF00199">
    <property type="entry name" value="Catalase"/>
    <property type="match status" value="1"/>
</dbReference>
<comment type="caution">
    <text evidence="10">The sequence shown here is derived from an EMBL/GenBank/DDBJ whole genome shotgun (WGS) entry which is preliminary data.</text>
</comment>
<dbReference type="EMBL" id="QUNO01000005">
    <property type="protein sequence ID" value="REH48184.1"/>
    <property type="molecule type" value="Genomic_DNA"/>
</dbReference>
<feature type="active site" evidence="7">
    <location>
        <position position="25"/>
    </location>
</feature>
<dbReference type="GO" id="GO:0005737">
    <property type="term" value="C:cytoplasm"/>
    <property type="evidence" value="ECO:0007669"/>
    <property type="project" value="TreeGrafter"/>
</dbReference>
<dbReference type="PRINTS" id="PR00067">
    <property type="entry name" value="CATALASE"/>
</dbReference>
<evidence type="ECO:0000256" key="3">
    <source>
        <dbReference type="ARBA" id="ARBA00022617"/>
    </source>
</evidence>
<dbReference type="InterPro" id="IPR011614">
    <property type="entry name" value="Catalase_core"/>
</dbReference>
<organism evidence="10 11">
    <name type="scientific">Kutzneria buriramensis</name>
    <dbReference type="NCBI Taxonomy" id="1045776"/>
    <lineage>
        <taxon>Bacteria</taxon>
        <taxon>Bacillati</taxon>
        <taxon>Actinomycetota</taxon>
        <taxon>Actinomycetes</taxon>
        <taxon>Pseudonocardiales</taxon>
        <taxon>Pseudonocardiaceae</taxon>
        <taxon>Kutzneria</taxon>
    </lineage>
</organism>
<dbReference type="SMART" id="SM01060">
    <property type="entry name" value="Catalase"/>
    <property type="match status" value="1"/>
</dbReference>
<dbReference type="PROSITE" id="PS51402">
    <property type="entry name" value="CATALASE_3"/>
    <property type="match status" value="1"/>
</dbReference>
<feature type="domain" description="Catalase core" evidence="9">
    <location>
        <begin position="1"/>
        <end position="302"/>
    </location>
</feature>
<dbReference type="GO" id="GO:0004096">
    <property type="term" value="F:catalase activity"/>
    <property type="evidence" value="ECO:0007669"/>
    <property type="project" value="InterPro"/>
</dbReference>
<gene>
    <name evidence="10" type="ORF">BCF44_10542</name>
</gene>
<evidence type="ECO:0000256" key="1">
    <source>
        <dbReference type="ARBA" id="ARBA00005329"/>
    </source>
</evidence>
<evidence type="ECO:0000256" key="4">
    <source>
        <dbReference type="ARBA" id="ARBA00022723"/>
    </source>
</evidence>
<evidence type="ECO:0000313" key="10">
    <source>
        <dbReference type="EMBL" id="REH48184.1"/>
    </source>
</evidence>
<keyword evidence="2" id="KW-0575">Peroxidase</keyword>
<dbReference type="InterPro" id="IPR018028">
    <property type="entry name" value="Catalase"/>
</dbReference>
<dbReference type="Gene3D" id="2.40.180.10">
    <property type="entry name" value="Catalase core domain"/>
    <property type="match status" value="1"/>
</dbReference>
<keyword evidence="4 8" id="KW-0479">Metal-binding</keyword>
<evidence type="ECO:0000259" key="9">
    <source>
        <dbReference type="SMART" id="SM01060"/>
    </source>
</evidence>
<accession>A0A3E0HP05</accession>
<dbReference type="GO" id="GO:0042744">
    <property type="term" value="P:hydrogen peroxide catabolic process"/>
    <property type="evidence" value="ECO:0007669"/>
    <property type="project" value="TreeGrafter"/>
</dbReference>
<comment type="similarity">
    <text evidence="1">Belongs to the catalase family.</text>
</comment>
<dbReference type="AlphaFoldDB" id="A0A3E0HP05"/>
<protein>
    <submittedName>
        <fullName evidence="10">Catalase</fullName>
    </submittedName>
</protein>
<evidence type="ECO:0000256" key="7">
    <source>
        <dbReference type="PIRSR" id="PIRSR000296-1"/>
    </source>
</evidence>
<dbReference type="PANTHER" id="PTHR11465:SF9">
    <property type="entry name" value="CATALASE"/>
    <property type="match status" value="1"/>
</dbReference>
<dbReference type="GO" id="GO:0020037">
    <property type="term" value="F:heme binding"/>
    <property type="evidence" value="ECO:0007669"/>
    <property type="project" value="InterPro"/>
</dbReference>
<dbReference type="InterPro" id="IPR024168">
    <property type="entry name" value="Catalase_SrpA-type_pred"/>
</dbReference>
<evidence type="ECO:0000256" key="5">
    <source>
        <dbReference type="ARBA" id="ARBA00023002"/>
    </source>
</evidence>
<evidence type="ECO:0000313" key="11">
    <source>
        <dbReference type="Proteomes" id="UP000256269"/>
    </source>
</evidence>
<reference evidence="10 11" key="1">
    <citation type="submission" date="2018-08" db="EMBL/GenBank/DDBJ databases">
        <title>Genomic Encyclopedia of Archaeal and Bacterial Type Strains, Phase II (KMG-II): from individual species to whole genera.</title>
        <authorList>
            <person name="Goeker M."/>
        </authorList>
    </citation>
    <scope>NUCLEOTIDE SEQUENCE [LARGE SCALE GENOMIC DNA]</scope>
    <source>
        <strain evidence="10 11">DSM 45791</strain>
    </source>
</reference>
<dbReference type="Gene3D" id="1.20.1280.120">
    <property type="match status" value="1"/>
</dbReference>
<proteinExistence type="inferred from homology"/>
<dbReference type="OrthoDB" id="255727at2"/>
<keyword evidence="5" id="KW-0560">Oxidoreductase</keyword>
<keyword evidence="6 8" id="KW-0408">Iron</keyword>
<dbReference type="Proteomes" id="UP000256269">
    <property type="component" value="Unassembled WGS sequence"/>
</dbReference>
<dbReference type="PIRSF" id="PIRSF000296">
    <property type="entry name" value="SrpA"/>
    <property type="match status" value="1"/>
</dbReference>
<keyword evidence="11" id="KW-1185">Reference proteome</keyword>
<name>A0A3E0HP05_9PSEU</name>
<dbReference type="GO" id="GO:0042542">
    <property type="term" value="P:response to hydrogen peroxide"/>
    <property type="evidence" value="ECO:0007669"/>
    <property type="project" value="TreeGrafter"/>
</dbReference>
<keyword evidence="3 8" id="KW-0349">Heme</keyword>
<sequence>MTDPVTVVDAMERMSGLRPGFRRAHALGRCFDAVFTPSGAAAAYTTAAHLRSDPTPAIVRFSNTAGDPAEPDGGATVVRGMAVKFLSPETDLVSLNVPVFMASTPAKFLDMTRALTDKPKDSAERAAAVIAFITANPESGHAFQEAAAIPVPESYATVRFWAQHAFVWVGPDGTRRFVRYRWEPETVRHLTAADTVGWGPGHLNDELVDRLGGGPVSFALKVQFAGPEDPTDDPTQAWPADTPEIDAGRLEIVKPVSDQEFWDGAVFDPTRLADGIELSDDPVLAYRKRAYAEGHRRRSAGQ</sequence>
<feature type="binding site" description="axial binding residue" evidence="8">
    <location>
        <position position="291"/>
    </location>
    <ligand>
        <name>heme</name>
        <dbReference type="ChEBI" id="CHEBI:30413"/>
    </ligand>
    <ligandPart>
        <name>Fe</name>
        <dbReference type="ChEBI" id="CHEBI:18248"/>
    </ligandPart>
</feature>
<dbReference type="SUPFAM" id="SSF56634">
    <property type="entry name" value="Heme-dependent catalase-like"/>
    <property type="match status" value="1"/>
</dbReference>
<evidence type="ECO:0000256" key="2">
    <source>
        <dbReference type="ARBA" id="ARBA00022559"/>
    </source>
</evidence>
<dbReference type="GO" id="GO:0046872">
    <property type="term" value="F:metal ion binding"/>
    <property type="evidence" value="ECO:0007669"/>
    <property type="project" value="UniProtKB-KW"/>
</dbReference>